<sequence>MLAATVPAHAESIAISISGAGSASSASVSESIEASSHGSSKARDVVAGDYRVVEIAEAPGRPGTLRLALEPLDAAAGRAFVLYLPPEAGAAAALAAGDVVRAREHDYGYEFQRADTRQPFFLALHDDWQQQLAPRAVLL</sequence>
<dbReference type="Proteomes" id="UP000007883">
    <property type="component" value="Chromosome"/>
</dbReference>
<dbReference type="STRING" id="983917.RGE_31420"/>
<dbReference type="AlphaFoldDB" id="I0HTZ4"/>
<dbReference type="KEGG" id="rge:RGE_31420"/>
<name>I0HTZ4_RUBGI</name>
<reference evidence="1 2" key="1">
    <citation type="journal article" date="2012" name="J. Bacteriol.">
        <title>Complete genome sequence of phototrophic betaproteobacterium Rubrivivax gelatinosus IL144.</title>
        <authorList>
            <person name="Nagashima S."/>
            <person name="Kamimura A."/>
            <person name="Shimizu T."/>
            <person name="Nakamura-isaki S."/>
            <person name="Aono E."/>
            <person name="Sakamoto K."/>
            <person name="Ichikawa N."/>
            <person name="Nakazawa H."/>
            <person name="Sekine M."/>
            <person name="Yamazaki S."/>
            <person name="Fujita N."/>
            <person name="Shimada K."/>
            <person name="Hanada S."/>
            <person name="Nagashima K.V.P."/>
        </authorList>
    </citation>
    <scope>NUCLEOTIDE SEQUENCE [LARGE SCALE GENOMIC DNA]</scope>
    <source>
        <strain evidence="2">NBRC 100245 / IL144</strain>
    </source>
</reference>
<dbReference type="EMBL" id="AP012320">
    <property type="protein sequence ID" value="BAL96481.1"/>
    <property type="molecule type" value="Genomic_DNA"/>
</dbReference>
<evidence type="ECO:0000313" key="2">
    <source>
        <dbReference type="Proteomes" id="UP000007883"/>
    </source>
</evidence>
<evidence type="ECO:0000313" key="1">
    <source>
        <dbReference type="EMBL" id="BAL96481.1"/>
    </source>
</evidence>
<accession>I0HTZ4</accession>
<organism evidence="1 2">
    <name type="scientific">Rubrivivax gelatinosus (strain NBRC 100245 / IL144)</name>
    <dbReference type="NCBI Taxonomy" id="983917"/>
    <lineage>
        <taxon>Bacteria</taxon>
        <taxon>Pseudomonadati</taxon>
        <taxon>Pseudomonadota</taxon>
        <taxon>Betaproteobacteria</taxon>
        <taxon>Burkholderiales</taxon>
        <taxon>Sphaerotilaceae</taxon>
        <taxon>Rubrivivax</taxon>
    </lineage>
</organism>
<dbReference type="eggNOG" id="ENOG5032SF4">
    <property type="taxonomic scope" value="Bacteria"/>
</dbReference>
<protein>
    <submittedName>
        <fullName evidence="1">Uncharacterized protein</fullName>
    </submittedName>
</protein>
<proteinExistence type="predicted"/>
<gene>
    <name evidence="1" type="ordered locus">RGE_31420</name>
</gene>
<dbReference type="HOGENOM" id="CLU_1843633_0_0_4"/>
<keyword evidence="2" id="KW-1185">Reference proteome</keyword>
<dbReference type="PATRIC" id="fig|983917.3.peg.3067"/>